<dbReference type="InterPro" id="IPR015500">
    <property type="entry name" value="Peptidase_S8_subtilisin-rel"/>
</dbReference>
<dbReference type="InterPro" id="IPR000209">
    <property type="entry name" value="Peptidase_S8/S53_dom"/>
</dbReference>
<dbReference type="GO" id="GO:0004252">
    <property type="term" value="F:serine-type endopeptidase activity"/>
    <property type="evidence" value="ECO:0007669"/>
    <property type="project" value="UniProtKB-UniRule"/>
</dbReference>
<feature type="chain" id="PRO_5039279098" evidence="8">
    <location>
        <begin position="23"/>
        <end position="563"/>
    </location>
</feature>
<feature type="active site" description="Charge relay system" evidence="5">
    <location>
        <position position="169"/>
    </location>
</feature>
<dbReference type="PANTHER" id="PTHR43806">
    <property type="entry name" value="PEPTIDASE S8"/>
    <property type="match status" value="1"/>
</dbReference>
<evidence type="ECO:0000256" key="8">
    <source>
        <dbReference type="SAM" id="SignalP"/>
    </source>
</evidence>
<evidence type="ECO:0000259" key="9">
    <source>
        <dbReference type="Pfam" id="PF00082"/>
    </source>
</evidence>
<keyword evidence="11" id="KW-1185">Reference proteome</keyword>
<dbReference type="InterPro" id="IPR036852">
    <property type="entry name" value="Peptidase_S8/S53_dom_sf"/>
</dbReference>
<evidence type="ECO:0000256" key="3">
    <source>
        <dbReference type="ARBA" id="ARBA00022801"/>
    </source>
</evidence>
<evidence type="ECO:0000256" key="2">
    <source>
        <dbReference type="ARBA" id="ARBA00022670"/>
    </source>
</evidence>
<dbReference type="RefSeq" id="WP_184995629.1">
    <property type="nucleotide sequence ID" value="NZ_BOMK01000027.1"/>
</dbReference>
<feature type="region of interest" description="Disordered" evidence="7">
    <location>
        <begin position="329"/>
        <end position="354"/>
    </location>
</feature>
<keyword evidence="3 5" id="KW-0378">Hydrolase</keyword>
<dbReference type="SUPFAM" id="SSF52743">
    <property type="entry name" value="Subtilisin-like"/>
    <property type="match status" value="1"/>
</dbReference>
<organism evidence="10 11">
    <name type="scientific">Actinoplanes digitatis</name>
    <dbReference type="NCBI Taxonomy" id="1868"/>
    <lineage>
        <taxon>Bacteria</taxon>
        <taxon>Bacillati</taxon>
        <taxon>Actinomycetota</taxon>
        <taxon>Actinomycetes</taxon>
        <taxon>Micromonosporales</taxon>
        <taxon>Micromonosporaceae</taxon>
        <taxon>Actinoplanes</taxon>
    </lineage>
</organism>
<dbReference type="InterPro" id="IPR050131">
    <property type="entry name" value="Peptidase_S8_subtilisin-like"/>
</dbReference>
<proteinExistence type="inferred from homology"/>
<evidence type="ECO:0000313" key="10">
    <source>
        <dbReference type="EMBL" id="MBB4764436.1"/>
    </source>
</evidence>
<feature type="region of interest" description="Disordered" evidence="7">
    <location>
        <begin position="104"/>
        <end position="138"/>
    </location>
</feature>
<dbReference type="InterPro" id="IPR023827">
    <property type="entry name" value="Peptidase_S8_Asp-AS"/>
</dbReference>
<keyword evidence="4 5" id="KW-0720">Serine protease</keyword>
<dbReference type="PROSITE" id="PS00137">
    <property type="entry name" value="SUBTILASE_HIS"/>
    <property type="match status" value="1"/>
</dbReference>
<evidence type="ECO:0000313" key="11">
    <source>
        <dbReference type="Proteomes" id="UP000578112"/>
    </source>
</evidence>
<evidence type="ECO:0000256" key="5">
    <source>
        <dbReference type="PROSITE-ProRule" id="PRU01240"/>
    </source>
</evidence>
<dbReference type="Pfam" id="PF00082">
    <property type="entry name" value="Peptidase_S8"/>
    <property type="match status" value="1"/>
</dbReference>
<dbReference type="PROSITE" id="PS51892">
    <property type="entry name" value="SUBTILASE"/>
    <property type="match status" value="1"/>
</dbReference>
<evidence type="ECO:0000256" key="1">
    <source>
        <dbReference type="ARBA" id="ARBA00011073"/>
    </source>
</evidence>
<evidence type="ECO:0000256" key="7">
    <source>
        <dbReference type="SAM" id="MobiDB-lite"/>
    </source>
</evidence>
<feature type="domain" description="Peptidase S8/S53" evidence="9">
    <location>
        <begin position="161"/>
        <end position="517"/>
    </location>
</feature>
<feature type="active site" description="Charge relay system" evidence="5">
    <location>
        <position position="469"/>
    </location>
</feature>
<dbReference type="PANTHER" id="PTHR43806:SF11">
    <property type="entry name" value="CEREVISIN-RELATED"/>
    <property type="match status" value="1"/>
</dbReference>
<comment type="caution">
    <text evidence="10">The sequence shown here is derived from an EMBL/GenBank/DDBJ whole genome shotgun (WGS) entry which is preliminary data.</text>
</comment>
<dbReference type="Gene3D" id="3.40.50.200">
    <property type="entry name" value="Peptidase S8/S53 domain"/>
    <property type="match status" value="1"/>
</dbReference>
<feature type="signal peptide" evidence="8">
    <location>
        <begin position="1"/>
        <end position="22"/>
    </location>
</feature>
<dbReference type="AlphaFoldDB" id="A0A7W7MRM7"/>
<evidence type="ECO:0000256" key="4">
    <source>
        <dbReference type="ARBA" id="ARBA00022825"/>
    </source>
</evidence>
<dbReference type="PROSITE" id="PS00136">
    <property type="entry name" value="SUBTILASE_ASP"/>
    <property type="match status" value="1"/>
</dbReference>
<dbReference type="GO" id="GO:0006508">
    <property type="term" value="P:proteolysis"/>
    <property type="evidence" value="ECO:0007669"/>
    <property type="project" value="UniProtKB-KW"/>
</dbReference>
<feature type="compositionally biased region" description="Basic and acidic residues" evidence="7">
    <location>
        <begin position="104"/>
        <end position="126"/>
    </location>
</feature>
<accession>A0A7W7MRM7</accession>
<keyword evidence="2 5" id="KW-0645">Protease</keyword>
<sequence>MRRRLIAGAVATATGLAFLVTAPGGSAVATPAASAATTEYTVVAEDGTSADAAVRAITAAGGTVVGRNDAVGVYRVTSPRADFGAQAAAAPALIGASERKAIGHAPKADKLIERESPTATVSEKHSTQGKHSSKSDPLDDKLWGLKMIKADRARKKEAGDRRITVGVLDTGLDAGNPDLAPNFSRRLSRNFAPDLVDVDGPCEVDGCLDPVGTDDQGHGTHVAGTIGAAADGFGISGVAPGITLVELKGGQDSGYFFLEPVVNALTYAGDAGLDVVNMSFYIDPWLYNCVGNPADTAEQQAEQRAIIQGMKRALSYAHRRGVTLVGALGNNNEDLGKPRTDTSSPDYPADAAKPRPIDNDTCWDLPVEGPHVIGVSSVGPTGQKADYSNYGREQISVAAPGGWFRDGFGTPAYRTNGNMILSSYPVKVLKEQGKVDAAGNITAGNEATVLKECTAAGACGYYTYLQGTSMASPHAAGVAALIASRFGTRDRWRGGLTMSPDRVERQLYRTAARKACPEPRLRSYAQEGRDATYDALCEGGERFNGFYGRGIVDAYAAVSGRLR</sequence>
<evidence type="ECO:0000256" key="6">
    <source>
        <dbReference type="RuleBase" id="RU003355"/>
    </source>
</evidence>
<reference evidence="10 11" key="1">
    <citation type="submission" date="2020-08" db="EMBL/GenBank/DDBJ databases">
        <title>Sequencing the genomes of 1000 actinobacteria strains.</title>
        <authorList>
            <person name="Klenk H.-P."/>
        </authorList>
    </citation>
    <scope>NUCLEOTIDE SEQUENCE [LARGE SCALE GENOMIC DNA]</scope>
    <source>
        <strain evidence="10 11">DSM 43149</strain>
    </source>
</reference>
<name>A0A7W7MRM7_9ACTN</name>
<dbReference type="PROSITE" id="PS00138">
    <property type="entry name" value="SUBTILASE_SER"/>
    <property type="match status" value="1"/>
</dbReference>
<dbReference type="Proteomes" id="UP000578112">
    <property type="component" value="Unassembled WGS sequence"/>
</dbReference>
<dbReference type="InterPro" id="IPR023828">
    <property type="entry name" value="Peptidase_S8_Ser-AS"/>
</dbReference>
<comment type="similarity">
    <text evidence="1 5 6">Belongs to the peptidase S8 family.</text>
</comment>
<protein>
    <submittedName>
        <fullName evidence="10">Subtilisin family serine protease</fullName>
    </submittedName>
</protein>
<gene>
    <name evidence="10" type="ORF">BJ971_004992</name>
</gene>
<keyword evidence="8" id="KW-0732">Signal</keyword>
<dbReference type="PRINTS" id="PR00723">
    <property type="entry name" value="SUBTILISIN"/>
</dbReference>
<dbReference type="InterPro" id="IPR022398">
    <property type="entry name" value="Peptidase_S8_His-AS"/>
</dbReference>
<dbReference type="EMBL" id="JACHNH010000001">
    <property type="protein sequence ID" value="MBB4764436.1"/>
    <property type="molecule type" value="Genomic_DNA"/>
</dbReference>
<feature type="active site" description="Charge relay system" evidence="5">
    <location>
        <position position="218"/>
    </location>
</feature>